<feature type="signal peptide" evidence="1">
    <location>
        <begin position="1"/>
        <end position="19"/>
    </location>
</feature>
<sequence>MKNTLLALLFTGFAFNASAQTAETTTTETASGMVEKSIINVQTGAVGLWGSYEGRLSNRWALRAEVGLDLWFYEAYEGYSFANKKTGSFLAPSVSVEPRWYYNIEKRARKGKYSANNSASFVTVAIKYYPDLFKIGGPDYLYVPNQISIIPKWGIRRSIAKSNFNYELGFGIGYLRYLDDSYYYSEKSDVAIDVHARIGYTF</sequence>
<protein>
    <recommendedName>
        <fullName evidence="4">Outer membrane protein beta-barrel domain-containing protein</fullName>
    </recommendedName>
</protein>
<dbReference type="OrthoDB" id="883248at2"/>
<gene>
    <name evidence="2" type="ORF">FMM05_18030</name>
</gene>
<feature type="chain" id="PRO_5021838240" description="Outer membrane protein beta-barrel domain-containing protein" evidence="1">
    <location>
        <begin position="20"/>
        <end position="202"/>
    </location>
</feature>
<dbReference type="Proteomes" id="UP000320643">
    <property type="component" value="Unassembled WGS sequence"/>
</dbReference>
<comment type="caution">
    <text evidence="2">The sequence shown here is derived from an EMBL/GenBank/DDBJ whole genome shotgun (WGS) entry which is preliminary data.</text>
</comment>
<evidence type="ECO:0000313" key="2">
    <source>
        <dbReference type="EMBL" id="TRW22402.1"/>
    </source>
</evidence>
<accession>A0A552UVZ9</accession>
<evidence type="ECO:0000256" key="1">
    <source>
        <dbReference type="SAM" id="SignalP"/>
    </source>
</evidence>
<name>A0A552UVZ9_9FLAO</name>
<dbReference type="AlphaFoldDB" id="A0A552UVZ9"/>
<organism evidence="2 3">
    <name type="scientific">Flavobacterium zepuense</name>
    <dbReference type="NCBI Taxonomy" id="2593302"/>
    <lineage>
        <taxon>Bacteria</taxon>
        <taxon>Pseudomonadati</taxon>
        <taxon>Bacteroidota</taxon>
        <taxon>Flavobacteriia</taxon>
        <taxon>Flavobacteriales</taxon>
        <taxon>Flavobacteriaceae</taxon>
        <taxon>Flavobacterium</taxon>
    </lineage>
</organism>
<keyword evidence="1" id="KW-0732">Signal</keyword>
<dbReference type="EMBL" id="VJVZ01000013">
    <property type="protein sequence ID" value="TRW22402.1"/>
    <property type="molecule type" value="Genomic_DNA"/>
</dbReference>
<evidence type="ECO:0008006" key="4">
    <source>
        <dbReference type="Google" id="ProtNLM"/>
    </source>
</evidence>
<proteinExistence type="predicted"/>
<reference evidence="2 3" key="1">
    <citation type="submission" date="2019-07" db="EMBL/GenBank/DDBJ databases">
        <title>Flavobacterium sp. nov., isolated from glacier ice.</title>
        <authorList>
            <person name="Liu Q."/>
            <person name="Xin Y.-H."/>
        </authorList>
    </citation>
    <scope>NUCLEOTIDE SEQUENCE [LARGE SCALE GENOMIC DNA]</scope>
    <source>
        <strain evidence="2 3">ZT4R6</strain>
    </source>
</reference>
<keyword evidence="3" id="KW-1185">Reference proteome</keyword>
<dbReference type="RefSeq" id="WP_143374818.1">
    <property type="nucleotide sequence ID" value="NZ_VJVZ01000013.1"/>
</dbReference>
<evidence type="ECO:0000313" key="3">
    <source>
        <dbReference type="Proteomes" id="UP000320643"/>
    </source>
</evidence>